<dbReference type="PROSITE" id="PS01071">
    <property type="entry name" value="GRPE"/>
    <property type="match status" value="1"/>
</dbReference>
<keyword evidence="2" id="KW-0346">Stress response</keyword>
<comment type="function">
    <text evidence="2">Participates actively in the response to hyperosmotic and heat shock by preventing the aggregation of stress-denatured proteins, in association with DnaK and GrpE. It is the nucleotide exchange factor for DnaK and may function as a thermosensor. Unfolded proteins bind initially to DnaJ; upon interaction with the DnaJ-bound protein, DnaK hydrolyzes its bound ATP, resulting in the formation of a stable complex. GrpE releases ADP from DnaK; ATP binding to DnaK triggers the release of the substrate protein, thus completing the reaction cycle. Several rounds of ATP-dependent interactions between DnaJ, DnaK and GrpE are required for fully efficient folding.</text>
</comment>
<dbReference type="InterPro" id="IPR000740">
    <property type="entry name" value="GrpE"/>
</dbReference>
<dbReference type="GO" id="GO:0006457">
    <property type="term" value="P:protein folding"/>
    <property type="evidence" value="ECO:0007669"/>
    <property type="project" value="InterPro"/>
</dbReference>
<dbReference type="Gene3D" id="2.30.22.10">
    <property type="entry name" value="Head domain of nucleotide exchange factor GrpE"/>
    <property type="match status" value="1"/>
</dbReference>
<keyword evidence="6" id="KW-1185">Reference proteome</keyword>
<evidence type="ECO:0000313" key="5">
    <source>
        <dbReference type="EMBL" id="SOH04197.1"/>
    </source>
</evidence>
<dbReference type="GO" id="GO:0051087">
    <property type="term" value="F:protein-folding chaperone binding"/>
    <property type="evidence" value="ECO:0007669"/>
    <property type="project" value="InterPro"/>
</dbReference>
<dbReference type="SUPFAM" id="SSF51064">
    <property type="entry name" value="Head domain of nucleotide exchange factor GrpE"/>
    <property type="match status" value="1"/>
</dbReference>
<evidence type="ECO:0000313" key="4">
    <source>
        <dbReference type="EMBL" id="QII09933.1"/>
    </source>
</evidence>
<dbReference type="Proteomes" id="UP000501926">
    <property type="component" value="Chromosome"/>
</dbReference>
<evidence type="ECO:0000256" key="1">
    <source>
        <dbReference type="ARBA" id="ARBA00023186"/>
    </source>
</evidence>
<reference evidence="4 7" key="5">
    <citation type="submission" date="2020-02" db="EMBL/GenBank/DDBJ databases">
        <title>Newly sequenced genome of strain CSTR1 showed variability in Candidatus Kuenenia stuttgartiensis genomes.</title>
        <authorList>
            <person name="Ding C."/>
            <person name="Adrian L."/>
        </authorList>
    </citation>
    <scope>NUCLEOTIDE SEQUENCE [LARGE SCALE GENOMIC DNA]</scope>
    <source>
        <strain evidence="4 7">CSTR1</strain>
    </source>
</reference>
<dbReference type="EMBL" id="CT573072">
    <property type="protein sequence ID" value="CAJ72687.1"/>
    <property type="molecule type" value="Genomic_DNA"/>
</dbReference>
<protein>
    <recommendedName>
        <fullName evidence="2">Protein GrpE</fullName>
    </recommendedName>
</protein>
<dbReference type="GO" id="GO:0042803">
    <property type="term" value="F:protein homodimerization activity"/>
    <property type="evidence" value="ECO:0007669"/>
    <property type="project" value="InterPro"/>
</dbReference>
<gene>
    <name evidence="3" type="primary">grpE</name>
    <name evidence="5" type="synonym">grpE_1</name>
    <name evidence="4" type="ORF">KsCSTR_05540</name>
    <name evidence="5" type="ORF">KSMBR1_1698</name>
    <name evidence="3" type="ORF">kustd1942</name>
</gene>
<keyword evidence="1 2" id="KW-0143">Chaperone</keyword>
<reference evidence="5" key="3">
    <citation type="submission" date="2017-10" db="EMBL/GenBank/DDBJ databases">
        <authorList>
            <person name="Banno H."/>
            <person name="Chua N.-H."/>
        </authorList>
    </citation>
    <scope>NUCLEOTIDE SEQUENCE [LARGE SCALE GENOMIC DNA]</scope>
    <source>
        <strain evidence="5">Kuenenia_mbr1_ru-nijmegen</strain>
    </source>
</reference>
<reference evidence="6" key="4">
    <citation type="submission" date="2017-10" db="EMBL/GenBank/DDBJ databases">
        <authorList>
            <person name="Frank J."/>
        </authorList>
    </citation>
    <scope>NUCLEOTIDE SEQUENCE [LARGE SCALE GENOMIC DNA]</scope>
</reference>
<name>Q1Q022_KUEST</name>
<dbReference type="Pfam" id="PF01025">
    <property type="entry name" value="GrpE"/>
    <property type="match status" value="1"/>
</dbReference>
<dbReference type="GO" id="GO:0051082">
    <property type="term" value="F:unfolded protein binding"/>
    <property type="evidence" value="ECO:0007669"/>
    <property type="project" value="TreeGrafter"/>
</dbReference>
<reference evidence="3" key="2">
    <citation type="submission" date="2006-01" db="EMBL/GenBank/DDBJ databases">
        <authorList>
            <person name="Genoscope"/>
        </authorList>
    </citation>
    <scope>NUCLEOTIDE SEQUENCE</scope>
</reference>
<reference evidence="3" key="1">
    <citation type="journal article" date="2006" name="Nature">
        <title>Deciphering the evolution and metabolism of an anammox bacterium from a community genome.</title>
        <authorList>
            <person name="Strous M."/>
            <person name="Pelletier E."/>
            <person name="Mangenot S."/>
            <person name="Rattei T."/>
            <person name="Lehner A."/>
            <person name="Taylor M.W."/>
            <person name="Horn M."/>
            <person name="Daims H."/>
            <person name="Bartol-Mavel D."/>
            <person name="Wincker P."/>
            <person name="Barbe V."/>
            <person name="Fonknechten N."/>
            <person name="Vallenet D."/>
            <person name="Segurens B."/>
            <person name="Schenowitz-Truong C."/>
            <person name="Medigue C."/>
            <person name="Collingro A."/>
            <person name="Snel B."/>
            <person name="Dutilh B.E."/>
            <person name="OpDenCamp H.J.M."/>
            <person name="vanDerDrift C."/>
            <person name="Cirpus I."/>
            <person name="vanDePas-Schoonen K.T."/>
            <person name="Harhangi H.R."/>
            <person name="vanNiftrik L."/>
            <person name="Schmid M."/>
            <person name="Keltjens J."/>
            <person name="vanDeVossenberg J."/>
            <person name="Kartal B."/>
            <person name="Meier H."/>
            <person name="Frishman D."/>
            <person name="Huynen M.A."/>
            <person name="Mewes H."/>
            <person name="Weissenbach J."/>
            <person name="Jetten M.S.M."/>
            <person name="Wagner M."/>
            <person name="LePaslier D."/>
        </authorList>
    </citation>
    <scope>NUCLEOTIDE SEQUENCE</scope>
</reference>
<dbReference type="PANTHER" id="PTHR21237:SF23">
    <property type="entry name" value="GRPE PROTEIN HOMOLOG, MITOCHONDRIAL"/>
    <property type="match status" value="1"/>
</dbReference>
<organism evidence="3">
    <name type="scientific">Kuenenia stuttgartiensis</name>
    <dbReference type="NCBI Taxonomy" id="174633"/>
    <lineage>
        <taxon>Bacteria</taxon>
        <taxon>Pseudomonadati</taxon>
        <taxon>Planctomycetota</taxon>
        <taxon>Candidatus Brocadiia</taxon>
        <taxon>Candidatus Brocadiales</taxon>
        <taxon>Candidatus Brocadiaceae</taxon>
        <taxon>Candidatus Kuenenia</taxon>
    </lineage>
</organism>
<dbReference type="Proteomes" id="UP000221734">
    <property type="component" value="Chromosome Kuenenia_stuttgartiensis_MBR1"/>
</dbReference>
<evidence type="ECO:0000313" key="6">
    <source>
        <dbReference type="Proteomes" id="UP000221734"/>
    </source>
</evidence>
<dbReference type="PANTHER" id="PTHR21237">
    <property type="entry name" value="GRPE PROTEIN"/>
    <property type="match status" value="1"/>
</dbReference>
<dbReference type="InterPro" id="IPR009012">
    <property type="entry name" value="GrpE_head"/>
</dbReference>
<evidence type="ECO:0000313" key="7">
    <source>
        <dbReference type="Proteomes" id="UP000501926"/>
    </source>
</evidence>
<dbReference type="GO" id="GO:0000774">
    <property type="term" value="F:adenyl-nucleotide exchange factor activity"/>
    <property type="evidence" value="ECO:0007669"/>
    <property type="project" value="InterPro"/>
</dbReference>
<evidence type="ECO:0000313" key="3">
    <source>
        <dbReference type="EMBL" id="CAJ72687.1"/>
    </source>
</evidence>
<accession>Q1Q022</accession>
<sequence>MANTNKIPTFYSDFRRRLVNFLAKVFFSGRLQKNDNMRITKPETSIPMKDESQIPNSRIPVSEEESLIEIQNPEILNVEDLAGKNEPVNTDICLELRKTEMERDFRQWLNELSEIPRVEFTDDEPDIYSFYEELCVLRNEVRKGGRRNHDVLTRFGESLAGFQNVLVDIQNRLGQADARKKEEELLANKRRFLAVIDVFERMGRLKERLYTPPKKKLFKNYGNWENVWNRFREGFEITYSYLENLLKNEGITKMETLGRLFDPGQMNAVAVEYTDKHLPHMVIEEISPGFLQGERVIKLAEVKISKTQGRV</sequence>
<dbReference type="EMBL" id="CP049055">
    <property type="protein sequence ID" value="QII09933.1"/>
    <property type="molecule type" value="Genomic_DNA"/>
</dbReference>
<dbReference type="EMBL" id="LT934425">
    <property type="protein sequence ID" value="SOH04197.1"/>
    <property type="molecule type" value="Genomic_DNA"/>
</dbReference>
<dbReference type="KEGG" id="kst:KSMBR1_1698"/>
<dbReference type="AlphaFoldDB" id="Q1Q022"/>
<evidence type="ECO:0000256" key="2">
    <source>
        <dbReference type="RuleBase" id="RU000639"/>
    </source>
</evidence>
<proteinExistence type="predicted"/>